<protein>
    <recommendedName>
        <fullName evidence="1">Transposase putative helix-turn-helix domain-containing protein</fullName>
    </recommendedName>
</protein>
<keyword evidence="3" id="KW-1185">Reference proteome</keyword>
<evidence type="ECO:0000313" key="2">
    <source>
        <dbReference type="EMBL" id="GEN55917.1"/>
    </source>
</evidence>
<dbReference type="InterPro" id="IPR021027">
    <property type="entry name" value="Transposase_put_HTH"/>
</dbReference>
<accession>A0A511WY62</accession>
<dbReference type="STRING" id="442899.SAMN05720591_10336"/>
<sequence>MYKGIEGKIYPNKAQQHLINQTFGHSRFVWNQMLAMLITRYDNNPDVKCLSYNA</sequence>
<feature type="domain" description="Transposase putative helix-turn-helix" evidence="1">
    <location>
        <begin position="1"/>
        <end position="44"/>
    </location>
</feature>
<reference evidence="2 3" key="1">
    <citation type="submission" date="2019-07" db="EMBL/GenBank/DDBJ databases">
        <title>Whole genome shotgun sequence of Halolactibacillus alkaliphilus NBRC 103919.</title>
        <authorList>
            <person name="Hosoyama A."/>
            <person name="Uohara A."/>
            <person name="Ohji S."/>
            <person name="Ichikawa N."/>
        </authorList>
    </citation>
    <scope>NUCLEOTIDE SEQUENCE [LARGE SCALE GENOMIC DNA]</scope>
    <source>
        <strain evidence="2 3">NBRC 103919</strain>
    </source>
</reference>
<dbReference type="OrthoDB" id="2630321at2"/>
<dbReference type="RefSeq" id="WP_089799757.1">
    <property type="nucleotide sequence ID" value="NZ_BJYE01000003.1"/>
</dbReference>
<comment type="caution">
    <text evidence="2">The sequence shown here is derived from an EMBL/GenBank/DDBJ whole genome shotgun (WGS) entry which is preliminary data.</text>
</comment>
<evidence type="ECO:0000259" key="1">
    <source>
        <dbReference type="Pfam" id="PF12323"/>
    </source>
</evidence>
<dbReference type="Proteomes" id="UP000321400">
    <property type="component" value="Unassembled WGS sequence"/>
</dbReference>
<dbReference type="Pfam" id="PF12323">
    <property type="entry name" value="HTH_OrfB_IS605"/>
    <property type="match status" value="1"/>
</dbReference>
<dbReference type="AlphaFoldDB" id="A0A511WY62"/>
<name>A0A511WY62_9BACI</name>
<proteinExistence type="predicted"/>
<evidence type="ECO:0000313" key="3">
    <source>
        <dbReference type="Proteomes" id="UP000321400"/>
    </source>
</evidence>
<organism evidence="2 3">
    <name type="scientific">Halolactibacillus alkaliphilus</name>
    <dbReference type="NCBI Taxonomy" id="442899"/>
    <lineage>
        <taxon>Bacteria</taxon>
        <taxon>Bacillati</taxon>
        <taxon>Bacillota</taxon>
        <taxon>Bacilli</taxon>
        <taxon>Bacillales</taxon>
        <taxon>Bacillaceae</taxon>
        <taxon>Halolactibacillus</taxon>
    </lineage>
</organism>
<gene>
    <name evidence="2" type="ORF">HAL01_03810</name>
</gene>
<dbReference type="EMBL" id="BJYE01000003">
    <property type="protein sequence ID" value="GEN55917.1"/>
    <property type="molecule type" value="Genomic_DNA"/>
</dbReference>